<feature type="compositionally biased region" description="Polar residues" evidence="1">
    <location>
        <begin position="71"/>
        <end position="83"/>
    </location>
</feature>
<proteinExistence type="predicted"/>
<feature type="compositionally biased region" description="Basic and acidic residues" evidence="1">
    <location>
        <begin position="61"/>
        <end position="70"/>
    </location>
</feature>
<feature type="compositionally biased region" description="Basic and acidic residues" evidence="1">
    <location>
        <begin position="87"/>
        <end position="96"/>
    </location>
</feature>
<protein>
    <submittedName>
        <fullName evidence="2">Uncharacterized protein</fullName>
    </submittedName>
</protein>
<dbReference type="AlphaFoldDB" id="A0A4Z1EZL5"/>
<accession>A0A4Z1EZL5</accession>
<evidence type="ECO:0000256" key="1">
    <source>
        <dbReference type="SAM" id="MobiDB-lite"/>
    </source>
</evidence>
<feature type="compositionally biased region" description="Pro residues" evidence="1">
    <location>
        <begin position="33"/>
        <end position="54"/>
    </location>
</feature>
<evidence type="ECO:0000313" key="3">
    <source>
        <dbReference type="Proteomes" id="UP000297910"/>
    </source>
</evidence>
<feature type="region of interest" description="Disordered" evidence="1">
    <location>
        <begin position="1"/>
        <end position="96"/>
    </location>
</feature>
<comment type="caution">
    <text evidence="2">The sequence shown here is derived from an EMBL/GenBank/DDBJ whole genome shotgun (WGS) entry which is preliminary data.</text>
</comment>
<organism evidence="2 3">
    <name type="scientific">Botrytis paeoniae</name>
    <dbReference type="NCBI Taxonomy" id="278948"/>
    <lineage>
        <taxon>Eukaryota</taxon>
        <taxon>Fungi</taxon>
        <taxon>Dikarya</taxon>
        <taxon>Ascomycota</taxon>
        <taxon>Pezizomycotina</taxon>
        <taxon>Leotiomycetes</taxon>
        <taxon>Helotiales</taxon>
        <taxon>Sclerotiniaceae</taxon>
        <taxon>Botrytis</taxon>
    </lineage>
</organism>
<name>A0A4Z1EZL5_9HELO</name>
<keyword evidence="3" id="KW-1185">Reference proteome</keyword>
<sequence>MYHSLNPARQFSNQSSPSKLNPNLPPSDTSTAAPPPAQSPHRPSPLPTSIPQPAGPLYTNEKGKGVDRNQYRTSSESGLQNSPEFFRSCEHIFDQP</sequence>
<reference evidence="2 3" key="1">
    <citation type="submission" date="2017-12" db="EMBL/GenBank/DDBJ databases">
        <title>Comparative genomics of Botrytis spp.</title>
        <authorList>
            <person name="Valero-Jimenez C.A."/>
            <person name="Tapia P."/>
            <person name="Veloso J."/>
            <person name="Silva-Moreno E."/>
            <person name="Staats M."/>
            <person name="Valdes J.H."/>
            <person name="Van Kan J.A.L."/>
        </authorList>
    </citation>
    <scope>NUCLEOTIDE SEQUENCE [LARGE SCALE GENOMIC DNA]</scope>
    <source>
        <strain evidence="2 3">Bp0003</strain>
    </source>
</reference>
<dbReference type="EMBL" id="PQXI01000624">
    <property type="protein sequence ID" value="TGO14691.1"/>
    <property type="molecule type" value="Genomic_DNA"/>
</dbReference>
<dbReference type="Proteomes" id="UP000297910">
    <property type="component" value="Unassembled WGS sequence"/>
</dbReference>
<evidence type="ECO:0000313" key="2">
    <source>
        <dbReference type="EMBL" id="TGO14691.1"/>
    </source>
</evidence>
<feature type="compositionally biased region" description="Low complexity" evidence="1">
    <location>
        <begin position="12"/>
        <end position="32"/>
    </location>
</feature>
<gene>
    <name evidence="2" type="ORF">BPAE_0626g00010</name>
</gene>